<dbReference type="Pfam" id="PF02698">
    <property type="entry name" value="DUF218"/>
    <property type="match status" value="1"/>
</dbReference>
<gene>
    <name evidence="2" type="ORF">SAMN05421856_1137</name>
</gene>
<dbReference type="InterPro" id="IPR014729">
    <property type="entry name" value="Rossmann-like_a/b/a_fold"/>
</dbReference>
<sequence>MKQYLVAKGIPDSLIVVDNLGNTTRATVDNTLALRKHMSFNSIIVVSQYFHVTRTKKLFEDKGFKNVSSVSPHYFEWRDFYSVFREFPAYYTQ</sequence>
<evidence type="ECO:0000313" key="3">
    <source>
        <dbReference type="Proteomes" id="UP000199450"/>
    </source>
</evidence>
<dbReference type="AlphaFoldDB" id="A0A1H8DE36"/>
<dbReference type="Gene3D" id="3.40.50.620">
    <property type="entry name" value="HUPs"/>
    <property type="match status" value="1"/>
</dbReference>
<dbReference type="CDD" id="cd06259">
    <property type="entry name" value="YdcF-like"/>
    <property type="match status" value="1"/>
</dbReference>
<proteinExistence type="predicted"/>
<reference evidence="3" key="1">
    <citation type="submission" date="2016-10" db="EMBL/GenBank/DDBJ databases">
        <authorList>
            <person name="Varghese N."/>
            <person name="Submissions S."/>
        </authorList>
    </citation>
    <scope>NUCLEOTIDE SEQUENCE [LARGE SCALE GENOMIC DNA]</scope>
    <source>
        <strain evidence="3">DSM 17453</strain>
    </source>
</reference>
<accession>A0A1H8DE36</accession>
<feature type="domain" description="DUF218" evidence="1">
    <location>
        <begin position="1"/>
        <end position="70"/>
    </location>
</feature>
<protein>
    <submittedName>
        <fullName evidence="2">DUF218 domain-containing protein</fullName>
    </submittedName>
</protein>
<organism evidence="2 3">
    <name type="scientific">Chryseobacterium taichungense</name>
    <dbReference type="NCBI Taxonomy" id="295069"/>
    <lineage>
        <taxon>Bacteria</taxon>
        <taxon>Pseudomonadati</taxon>
        <taxon>Bacteroidota</taxon>
        <taxon>Flavobacteriia</taxon>
        <taxon>Flavobacteriales</taxon>
        <taxon>Weeksellaceae</taxon>
        <taxon>Chryseobacterium group</taxon>
        <taxon>Chryseobacterium</taxon>
    </lineage>
</organism>
<dbReference type="InterPro" id="IPR003848">
    <property type="entry name" value="DUF218"/>
</dbReference>
<evidence type="ECO:0000259" key="1">
    <source>
        <dbReference type="Pfam" id="PF02698"/>
    </source>
</evidence>
<evidence type="ECO:0000313" key="2">
    <source>
        <dbReference type="EMBL" id="SEN05375.1"/>
    </source>
</evidence>
<keyword evidence="3" id="KW-1185">Reference proteome</keyword>
<dbReference type="EMBL" id="FOBV01000013">
    <property type="protein sequence ID" value="SEN05375.1"/>
    <property type="molecule type" value="Genomic_DNA"/>
</dbReference>
<name>A0A1H8DE36_9FLAO</name>
<dbReference type="Proteomes" id="UP000199450">
    <property type="component" value="Unassembled WGS sequence"/>
</dbReference>